<reference evidence="8" key="2">
    <citation type="journal article" date="2022" name="Microbiol. Resour. Announc.">
        <title>Metagenome Sequencing to Explore Phylogenomics of Terrestrial Cyanobacteria.</title>
        <authorList>
            <person name="Ward R.D."/>
            <person name="Stajich J.E."/>
            <person name="Johansen J.R."/>
            <person name="Huntemann M."/>
            <person name="Clum A."/>
            <person name="Foster B."/>
            <person name="Foster B."/>
            <person name="Roux S."/>
            <person name="Palaniappan K."/>
            <person name="Varghese N."/>
            <person name="Mukherjee S."/>
            <person name="Reddy T.B.K."/>
            <person name="Daum C."/>
            <person name="Copeland A."/>
            <person name="Chen I.A."/>
            <person name="Ivanova N.N."/>
            <person name="Kyrpides N.C."/>
            <person name="Shapiro N."/>
            <person name="Eloe-Fadrosh E.A."/>
            <person name="Pietrasiak N."/>
        </authorList>
    </citation>
    <scope>NUCLEOTIDE SEQUENCE</scope>
    <source>
        <strain evidence="8">GSE-NOS-MK-12-04C</strain>
    </source>
</reference>
<feature type="domain" description="HTH crp-type" evidence="7">
    <location>
        <begin position="302"/>
        <end position="375"/>
    </location>
</feature>
<reference evidence="8" key="1">
    <citation type="submission" date="2021-05" db="EMBL/GenBank/DDBJ databases">
        <authorList>
            <person name="Pietrasiak N."/>
            <person name="Ward R."/>
            <person name="Stajich J.E."/>
            <person name="Kurbessoian T."/>
        </authorList>
    </citation>
    <scope>NUCLEOTIDE SEQUENCE</scope>
    <source>
        <strain evidence="8">GSE-NOS-MK-12-04C</strain>
    </source>
</reference>
<dbReference type="InterPro" id="IPR013767">
    <property type="entry name" value="PAS_fold"/>
</dbReference>
<evidence type="ECO:0000256" key="1">
    <source>
        <dbReference type="ARBA" id="ARBA00023015"/>
    </source>
</evidence>
<feature type="coiled-coil region" evidence="4">
    <location>
        <begin position="40"/>
        <end position="67"/>
    </location>
</feature>
<protein>
    <submittedName>
        <fullName evidence="8">PAS domain S-box protein</fullName>
    </submittedName>
</protein>
<gene>
    <name evidence="8" type="ORF">KME60_20025</name>
</gene>
<keyword evidence="1" id="KW-0805">Transcription regulation</keyword>
<dbReference type="PROSITE" id="PS50113">
    <property type="entry name" value="PAC"/>
    <property type="match status" value="1"/>
</dbReference>
<dbReference type="SUPFAM" id="SSF46785">
    <property type="entry name" value="Winged helix' DNA-binding domain"/>
    <property type="match status" value="1"/>
</dbReference>
<dbReference type="SUPFAM" id="SSF51206">
    <property type="entry name" value="cAMP-binding domain-like"/>
    <property type="match status" value="1"/>
</dbReference>
<dbReference type="InterPro" id="IPR014710">
    <property type="entry name" value="RmlC-like_jellyroll"/>
</dbReference>
<dbReference type="PROSITE" id="PS51063">
    <property type="entry name" value="HTH_CRP_2"/>
    <property type="match status" value="1"/>
</dbReference>
<accession>A0A951QPD1</accession>
<dbReference type="PROSITE" id="PS50112">
    <property type="entry name" value="PAS"/>
    <property type="match status" value="1"/>
</dbReference>
<dbReference type="AlphaFoldDB" id="A0A951QPD1"/>
<dbReference type="InterPro" id="IPR036390">
    <property type="entry name" value="WH_DNA-bd_sf"/>
</dbReference>
<keyword evidence="3" id="KW-0804">Transcription</keyword>
<proteinExistence type="predicted"/>
<dbReference type="Gene3D" id="1.10.10.10">
    <property type="entry name" value="Winged helix-like DNA-binding domain superfamily/Winged helix DNA-binding domain"/>
    <property type="match status" value="1"/>
</dbReference>
<feature type="domain" description="PAS" evidence="5">
    <location>
        <begin position="60"/>
        <end position="130"/>
    </location>
</feature>
<evidence type="ECO:0000259" key="5">
    <source>
        <dbReference type="PROSITE" id="PS50112"/>
    </source>
</evidence>
<dbReference type="GO" id="GO:0003677">
    <property type="term" value="F:DNA binding"/>
    <property type="evidence" value="ECO:0007669"/>
    <property type="project" value="UniProtKB-KW"/>
</dbReference>
<dbReference type="InterPro" id="IPR001610">
    <property type="entry name" value="PAC"/>
</dbReference>
<dbReference type="Gene3D" id="3.30.450.20">
    <property type="entry name" value="PAS domain"/>
    <property type="match status" value="1"/>
</dbReference>
<evidence type="ECO:0000256" key="3">
    <source>
        <dbReference type="ARBA" id="ARBA00023163"/>
    </source>
</evidence>
<dbReference type="CDD" id="cd00092">
    <property type="entry name" value="HTH_CRP"/>
    <property type="match status" value="1"/>
</dbReference>
<dbReference type="InterPro" id="IPR012318">
    <property type="entry name" value="HTH_CRP"/>
</dbReference>
<sequence length="375" mass="42896">MYKRLAYLYQSAGALPLLPDILPQAYKELGNASEIVQIAAEELYQQNEELIRTRDLVEAERQRYQDLFEFAPDGYLVTDAHGLILEANRAAEVLFNLSKQVMVGKPIINFVTLESRQCFRSLLNQLSKSDRNKELLVSLLPRNGNSFKAALTVTSIRNQEGKPQVLRWLLRDITERSQFELLPLENDFDFIQDRPLHKHCSRETIILYPQVLWYVTEGLVKLSTLCETGEEVLVGFVKEGMVFGSSMTSLHTYQATALSDVSLVSIHLTEMAASPRLSHVLLPKINQRLRQTESFLVISGMRQLEDRLLHVLHFLKQEIGEKVPQGIRLSVRLTHEDFAIACCTTRVTITRLMGKLKKQGKIHTDSKKHIIINDW</sequence>
<dbReference type="SUPFAM" id="SSF55785">
    <property type="entry name" value="PYP-like sensor domain (PAS domain)"/>
    <property type="match status" value="1"/>
</dbReference>
<evidence type="ECO:0000259" key="6">
    <source>
        <dbReference type="PROSITE" id="PS50113"/>
    </source>
</evidence>
<dbReference type="GO" id="GO:0006355">
    <property type="term" value="P:regulation of DNA-templated transcription"/>
    <property type="evidence" value="ECO:0007669"/>
    <property type="project" value="InterPro"/>
</dbReference>
<dbReference type="Pfam" id="PF13545">
    <property type="entry name" value="HTH_Crp_2"/>
    <property type="match status" value="1"/>
</dbReference>
<feature type="domain" description="PAC" evidence="6">
    <location>
        <begin position="133"/>
        <end position="185"/>
    </location>
</feature>
<dbReference type="InterPro" id="IPR000700">
    <property type="entry name" value="PAS-assoc_C"/>
</dbReference>
<dbReference type="SMART" id="SM00086">
    <property type="entry name" value="PAC"/>
    <property type="match status" value="1"/>
</dbReference>
<dbReference type="InterPro" id="IPR018490">
    <property type="entry name" value="cNMP-bd_dom_sf"/>
</dbReference>
<keyword evidence="4" id="KW-0175">Coiled coil</keyword>
<dbReference type="InterPro" id="IPR035965">
    <property type="entry name" value="PAS-like_dom_sf"/>
</dbReference>
<dbReference type="Pfam" id="PF00989">
    <property type="entry name" value="PAS"/>
    <property type="match status" value="1"/>
</dbReference>
<organism evidence="8 9">
    <name type="scientific">Cyanomargarita calcarea GSE-NOS-MK-12-04C</name>
    <dbReference type="NCBI Taxonomy" id="2839659"/>
    <lineage>
        <taxon>Bacteria</taxon>
        <taxon>Bacillati</taxon>
        <taxon>Cyanobacteriota</taxon>
        <taxon>Cyanophyceae</taxon>
        <taxon>Nostocales</taxon>
        <taxon>Cyanomargaritaceae</taxon>
        <taxon>Cyanomargarita</taxon>
    </lineage>
</organism>
<dbReference type="InterPro" id="IPR036388">
    <property type="entry name" value="WH-like_DNA-bd_sf"/>
</dbReference>
<name>A0A951QPD1_9CYAN</name>
<evidence type="ECO:0000256" key="2">
    <source>
        <dbReference type="ARBA" id="ARBA00023125"/>
    </source>
</evidence>
<evidence type="ECO:0000313" key="8">
    <source>
        <dbReference type="EMBL" id="MBW4669635.1"/>
    </source>
</evidence>
<evidence type="ECO:0000313" key="9">
    <source>
        <dbReference type="Proteomes" id="UP000729701"/>
    </source>
</evidence>
<keyword evidence="2" id="KW-0238">DNA-binding</keyword>
<dbReference type="SMART" id="SM00091">
    <property type="entry name" value="PAS"/>
    <property type="match status" value="1"/>
</dbReference>
<evidence type="ECO:0000259" key="7">
    <source>
        <dbReference type="PROSITE" id="PS51063"/>
    </source>
</evidence>
<dbReference type="InterPro" id="IPR000014">
    <property type="entry name" value="PAS"/>
</dbReference>
<evidence type="ECO:0000256" key="4">
    <source>
        <dbReference type="SAM" id="Coils"/>
    </source>
</evidence>
<comment type="caution">
    <text evidence="8">The sequence shown here is derived from an EMBL/GenBank/DDBJ whole genome shotgun (WGS) entry which is preliminary data.</text>
</comment>
<dbReference type="Gene3D" id="2.60.120.10">
    <property type="entry name" value="Jelly Rolls"/>
    <property type="match status" value="1"/>
</dbReference>
<dbReference type="NCBIfam" id="TIGR00229">
    <property type="entry name" value="sensory_box"/>
    <property type="match status" value="1"/>
</dbReference>
<dbReference type="EMBL" id="JAHHGZ010000022">
    <property type="protein sequence ID" value="MBW4669635.1"/>
    <property type="molecule type" value="Genomic_DNA"/>
</dbReference>
<dbReference type="SMART" id="SM00419">
    <property type="entry name" value="HTH_CRP"/>
    <property type="match status" value="1"/>
</dbReference>
<dbReference type="CDD" id="cd00130">
    <property type="entry name" value="PAS"/>
    <property type="match status" value="1"/>
</dbReference>
<dbReference type="Proteomes" id="UP000729701">
    <property type="component" value="Unassembled WGS sequence"/>
</dbReference>